<dbReference type="Proteomes" id="UP000235653">
    <property type="component" value="Unassembled WGS sequence"/>
</dbReference>
<name>A0A2P5P795_9CHLR</name>
<reference evidence="1 2" key="1">
    <citation type="journal article" date="2017" name="ISME J.">
        <title>Grape pomace compost harbors organohalide-respiring Dehalogenimonas species with novel reductive dehalogenase genes.</title>
        <authorList>
            <person name="Yang Y."/>
            <person name="Higgins S.A."/>
            <person name="Yan J."/>
            <person name="Simsir B."/>
            <person name="Chourey K."/>
            <person name="Iyer R."/>
            <person name="Hettich R.L."/>
            <person name="Baldwin B."/>
            <person name="Ogles D.M."/>
            <person name="Loffler F.E."/>
        </authorList>
    </citation>
    <scope>NUCLEOTIDE SEQUENCE [LARGE SCALE GENOMIC DNA]</scope>
    <source>
        <strain evidence="1 2">GP</strain>
    </source>
</reference>
<dbReference type="AlphaFoldDB" id="A0A2P5P795"/>
<dbReference type="OrthoDB" id="158442at2"/>
<evidence type="ECO:0000313" key="2">
    <source>
        <dbReference type="Proteomes" id="UP000235653"/>
    </source>
</evidence>
<keyword evidence="2" id="KW-1185">Reference proteome</keyword>
<dbReference type="PROSITE" id="PS51257">
    <property type="entry name" value="PROKAR_LIPOPROTEIN"/>
    <property type="match status" value="1"/>
</dbReference>
<organism evidence="1 2">
    <name type="scientific">Dehalogenimonas etheniformans</name>
    <dbReference type="NCBI Taxonomy" id="1536648"/>
    <lineage>
        <taxon>Bacteria</taxon>
        <taxon>Bacillati</taxon>
        <taxon>Chloroflexota</taxon>
        <taxon>Dehalococcoidia</taxon>
        <taxon>Dehalococcoidales</taxon>
        <taxon>Dehalococcoidaceae</taxon>
        <taxon>Dehalogenimonas</taxon>
    </lineage>
</organism>
<evidence type="ECO:0000313" key="1">
    <source>
        <dbReference type="EMBL" id="PPD58173.1"/>
    </source>
</evidence>
<dbReference type="EMBL" id="JQAN02000009">
    <property type="protein sequence ID" value="PPD58173.1"/>
    <property type="molecule type" value="Genomic_DNA"/>
</dbReference>
<proteinExistence type="predicted"/>
<comment type="caution">
    <text evidence="1">The sequence shown here is derived from an EMBL/GenBank/DDBJ whole genome shotgun (WGS) entry which is preliminary data.</text>
</comment>
<protein>
    <submittedName>
        <fullName evidence="1">Uncharacterized protein</fullName>
    </submittedName>
</protein>
<sequence length="175" mass="18880">MKSWLQPIPVLFLAVVLTGMATLGACTSKEPATEGFAIYLTKNDISPTMLPAMNYIGLADAPLISGDDIVSYDAKTHEIKLSDEAFVRITELKVPTTGKSFVVCVDNQIKYVGAFWTPISSQSFDGITIVKPLGSDKKVIQIGLGYPGAGFFQGYDTRSDRKILDALEKVGKLVG</sequence>
<accession>A0A2P5P795</accession>
<dbReference type="RefSeq" id="WP_102331181.1">
    <property type="nucleotide sequence ID" value="NZ_CP058566.2"/>
</dbReference>
<gene>
    <name evidence="1" type="ORF">JP09_005115</name>
</gene>